<feature type="transmembrane region" description="Helical" evidence="7">
    <location>
        <begin position="27"/>
        <end position="52"/>
    </location>
</feature>
<dbReference type="Gene3D" id="1.20.1560.10">
    <property type="entry name" value="ABC transporter type 1, transmembrane domain"/>
    <property type="match status" value="1"/>
</dbReference>
<dbReference type="SMART" id="SM00382">
    <property type="entry name" value="AAA"/>
    <property type="match status" value="1"/>
</dbReference>
<dbReference type="InterPro" id="IPR027417">
    <property type="entry name" value="P-loop_NTPase"/>
</dbReference>
<sequence length="561" mass="64149">MKNTGKKGWLYTVKELLLKRGNKFIQYLFATFMFIVEHFARMGVFALILGALEKKDLGYYKFVVTVTILFILYSPLNFLISRMLRIRYMRDTILDVRQQAFDKIMNMTFKQYSQKSKDIYISNLINDVNTFENKFFISLLNFLINVGMFLLSFIFLICMDYKIALGMIAVSIVLFALATLFSRKTTKLEQEISSSNERFTTDISNTFNGMEILKLNNMEDKFLKKSLGTIQQVEKSKFAANVFSELQKNVIHVLAFFVSMVVLLYLASQMGNGVTLGKAGFIFQLTMSMSNFLINAFPMWNQTKASITIYEKIAKPESYGTSDHKGTVPFQFNNCIEVSHVNFSYDNKEVLKDGSFTIEKGKKYLIKGVSGAGKTTLMNLLAMAYDNYQGDILADGVSYKDVSEESFHEKVAFIFQDVFLFEDTIRNNISLYKDIPDEQIDYAVKVCGLESIVKDKKNGLNERLSENGKNLSGGQRQRISIARAIAKNADILFVDEGTSSLNEELGREIEKVFLKLNSTVIAISHRFYEGVTDRYDYVIEVKNGHIHTFPAKEYFDEVITC</sequence>
<evidence type="ECO:0000256" key="5">
    <source>
        <dbReference type="ARBA" id="ARBA00022989"/>
    </source>
</evidence>
<feature type="domain" description="ABC transporter" evidence="8">
    <location>
        <begin position="336"/>
        <end position="561"/>
    </location>
</feature>
<dbReference type="CDD" id="cd07346">
    <property type="entry name" value="ABC_6TM_exporters"/>
    <property type="match status" value="1"/>
</dbReference>
<name>A0A1I5IK72_9FIRM</name>
<dbReference type="EMBL" id="FOWD01000046">
    <property type="protein sequence ID" value="SFO60650.1"/>
    <property type="molecule type" value="Genomic_DNA"/>
</dbReference>
<dbReference type="GO" id="GO:0140359">
    <property type="term" value="F:ABC-type transporter activity"/>
    <property type="evidence" value="ECO:0007669"/>
    <property type="project" value="InterPro"/>
</dbReference>
<feature type="transmembrane region" description="Helical" evidence="7">
    <location>
        <begin position="163"/>
        <end position="181"/>
    </location>
</feature>
<dbReference type="PROSITE" id="PS50893">
    <property type="entry name" value="ABC_TRANSPORTER_2"/>
    <property type="match status" value="1"/>
</dbReference>
<dbReference type="GO" id="GO:0005524">
    <property type="term" value="F:ATP binding"/>
    <property type="evidence" value="ECO:0007669"/>
    <property type="project" value="UniProtKB-KW"/>
</dbReference>
<dbReference type="STRING" id="1527.SAMN04489757_14625"/>
<proteinExistence type="predicted"/>
<feature type="transmembrane region" description="Helical" evidence="7">
    <location>
        <begin position="250"/>
        <end position="267"/>
    </location>
</feature>
<evidence type="ECO:0000256" key="2">
    <source>
        <dbReference type="ARBA" id="ARBA00022692"/>
    </source>
</evidence>
<keyword evidence="6 7" id="KW-0472">Membrane</keyword>
<dbReference type="InterPro" id="IPR003439">
    <property type="entry name" value="ABC_transporter-like_ATP-bd"/>
</dbReference>
<evidence type="ECO:0000256" key="3">
    <source>
        <dbReference type="ARBA" id="ARBA00022741"/>
    </source>
</evidence>
<dbReference type="PROSITE" id="PS00211">
    <property type="entry name" value="ABC_TRANSPORTER_1"/>
    <property type="match status" value="1"/>
</dbReference>
<dbReference type="GO" id="GO:0034040">
    <property type="term" value="F:ATPase-coupled lipid transmembrane transporter activity"/>
    <property type="evidence" value="ECO:0007669"/>
    <property type="project" value="TreeGrafter"/>
</dbReference>
<evidence type="ECO:0000256" key="7">
    <source>
        <dbReference type="SAM" id="Phobius"/>
    </source>
</evidence>
<evidence type="ECO:0000259" key="9">
    <source>
        <dbReference type="PROSITE" id="PS50929"/>
    </source>
</evidence>
<gene>
    <name evidence="10" type="ORF">SAMN04489757_14625</name>
</gene>
<dbReference type="AlphaFoldDB" id="A0A1I5IK72"/>
<dbReference type="InterPro" id="IPR003593">
    <property type="entry name" value="AAA+_ATPase"/>
</dbReference>
<dbReference type="Proteomes" id="UP000198806">
    <property type="component" value="Unassembled WGS sequence"/>
</dbReference>
<accession>A0A1I5IK72</accession>
<evidence type="ECO:0000259" key="8">
    <source>
        <dbReference type="PROSITE" id="PS50893"/>
    </source>
</evidence>
<keyword evidence="5 7" id="KW-1133">Transmembrane helix</keyword>
<dbReference type="Pfam" id="PF00005">
    <property type="entry name" value="ABC_tran"/>
    <property type="match status" value="1"/>
</dbReference>
<dbReference type="GO" id="GO:0005886">
    <property type="term" value="C:plasma membrane"/>
    <property type="evidence" value="ECO:0007669"/>
    <property type="project" value="UniProtKB-SubCell"/>
</dbReference>
<evidence type="ECO:0000256" key="6">
    <source>
        <dbReference type="ARBA" id="ARBA00023136"/>
    </source>
</evidence>
<keyword evidence="11" id="KW-1185">Reference proteome</keyword>
<feature type="transmembrane region" description="Helical" evidence="7">
    <location>
        <begin position="135"/>
        <end position="157"/>
    </location>
</feature>
<keyword evidence="3" id="KW-0547">Nucleotide-binding</keyword>
<dbReference type="GO" id="GO:0016887">
    <property type="term" value="F:ATP hydrolysis activity"/>
    <property type="evidence" value="ECO:0007669"/>
    <property type="project" value="InterPro"/>
</dbReference>
<keyword evidence="4" id="KW-0067">ATP-binding</keyword>
<dbReference type="SUPFAM" id="SSF52540">
    <property type="entry name" value="P-loop containing nucleoside triphosphate hydrolases"/>
    <property type="match status" value="1"/>
</dbReference>
<reference evidence="10 11" key="1">
    <citation type="submission" date="2016-10" db="EMBL/GenBank/DDBJ databases">
        <authorList>
            <person name="de Groot N.N."/>
        </authorList>
    </citation>
    <scope>NUCLEOTIDE SEQUENCE [LARGE SCALE GENOMIC DNA]</scope>
    <source>
        <strain evidence="10 11">DSM 1283</strain>
    </source>
</reference>
<evidence type="ECO:0000256" key="1">
    <source>
        <dbReference type="ARBA" id="ARBA00004651"/>
    </source>
</evidence>
<dbReference type="Pfam" id="PF00664">
    <property type="entry name" value="ABC_membrane"/>
    <property type="match status" value="1"/>
</dbReference>
<dbReference type="SUPFAM" id="SSF90123">
    <property type="entry name" value="ABC transporter transmembrane region"/>
    <property type="match status" value="1"/>
</dbReference>
<dbReference type="PANTHER" id="PTHR24221:SF654">
    <property type="entry name" value="ATP-BINDING CASSETTE SUB-FAMILY B MEMBER 6"/>
    <property type="match status" value="1"/>
</dbReference>
<dbReference type="InterPro" id="IPR017871">
    <property type="entry name" value="ABC_transporter-like_CS"/>
</dbReference>
<dbReference type="InterPro" id="IPR011527">
    <property type="entry name" value="ABC1_TM_dom"/>
</dbReference>
<evidence type="ECO:0000256" key="4">
    <source>
        <dbReference type="ARBA" id="ARBA00022840"/>
    </source>
</evidence>
<comment type="subcellular location">
    <subcellularLocation>
        <location evidence="1">Cell membrane</location>
        <topology evidence="1">Multi-pass membrane protein</topology>
    </subcellularLocation>
</comment>
<dbReference type="Gene3D" id="3.40.50.300">
    <property type="entry name" value="P-loop containing nucleotide triphosphate hydrolases"/>
    <property type="match status" value="1"/>
</dbReference>
<protein>
    <submittedName>
        <fullName evidence="10">ABC-type multidrug transport system, ATPase and permease component</fullName>
    </submittedName>
</protein>
<dbReference type="OrthoDB" id="95687at2"/>
<dbReference type="PANTHER" id="PTHR24221">
    <property type="entry name" value="ATP-BINDING CASSETTE SUB-FAMILY B"/>
    <property type="match status" value="1"/>
</dbReference>
<dbReference type="InterPro" id="IPR036640">
    <property type="entry name" value="ABC1_TM_sf"/>
</dbReference>
<keyword evidence="2 7" id="KW-0812">Transmembrane</keyword>
<feature type="transmembrane region" description="Helical" evidence="7">
    <location>
        <begin position="58"/>
        <end position="80"/>
    </location>
</feature>
<feature type="domain" description="ABC transmembrane type-1" evidence="9">
    <location>
        <begin position="62"/>
        <end position="305"/>
    </location>
</feature>
<dbReference type="InterPro" id="IPR039421">
    <property type="entry name" value="Type_1_exporter"/>
</dbReference>
<evidence type="ECO:0000313" key="10">
    <source>
        <dbReference type="EMBL" id="SFO60650.1"/>
    </source>
</evidence>
<evidence type="ECO:0000313" key="11">
    <source>
        <dbReference type="Proteomes" id="UP000198806"/>
    </source>
</evidence>
<organism evidence="10 11">
    <name type="scientific">Anaerocolumna aminovalerica</name>
    <dbReference type="NCBI Taxonomy" id="1527"/>
    <lineage>
        <taxon>Bacteria</taxon>
        <taxon>Bacillati</taxon>
        <taxon>Bacillota</taxon>
        <taxon>Clostridia</taxon>
        <taxon>Lachnospirales</taxon>
        <taxon>Lachnospiraceae</taxon>
        <taxon>Anaerocolumna</taxon>
    </lineage>
</organism>
<dbReference type="PROSITE" id="PS50929">
    <property type="entry name" value="ABC_TM1F"/>
    <property type="match status" value="1"/>
</dbReference>